<evidence type="ECO:0000256" key="4">
    <source>
        <dbReference type="ARBA" id="ARBA00022737"/>
    </source>
</evidence>
<proteinExistence type="predicted"/>
<evidence type="ECO:0000256" key="7">
    <source>
        <dbReference type="SAM" id="Phobius"/>
    </source>
</evidence>
<keyword evidence="2" id="KW-0813">Transport</keyword>
<organism evidence="9">
    <name type="scientific">marine sediment metagenome</name>
    <dbReference type="NCBI Taxonomy" id="412755"/>
    <lineage>
        <taxon>unclassified sequences</taxon>
        <taxon>metagenomes</taxon>
        <taxon>ecological metagenomes</taxon>
    </lineage>
</organism>
<accession>X1HC01</accession>
<dbReference type="InterPro" id="IPR004680">
    <property type="entry name" value="Cit_transptr-like_dom"/>
</dbReference>
<dbReference type="EMBL" id="BARU01030829">
    <property type="protein sequence ID" value="GAH67721.1"/>
    <property type="molecule type" value="Genomic_DNA"/>
</dbReference>
<dbReference type="GO" id="GO:0055085">
    <property type="term" value="P:transmembrane transport"/>
    <property type="evidence" value="ECO:0007669"/>
    <property type="project" value="InterPro"/>
</dbReference>
<keyword evidence="3 7" id="KW-0812">Transmembrane</keyword>
<dbReference type="PANTHER" id="PTHR43652">
    <property type="entry name" value="BASIC AMINO ACID ANTIPORTER YFCC-RELATED"/>
    <property type="match status" value="1"/>
</dbReference>
<dbReference type="InterPro" id="IPR051679">
    <property type="entry name" value="DASS-Related_Transporters"/>
</dbReference>
<sequence length="121" mass="13053">AHIIANGFIAAFLPLGKVGILFGIYLITAFLAAYITNKAAVAIIFPISLTMAVTLDLNPIPFVLVVAYAAAANFMTPIGYQTNLMIYGPGGYAFKDFFKVGFPLTMIYMVVTVAILSLLYF</sequence>
<comment type="subcellular location">
    <subcellularLocation>
        <location evidence="1">Membrane</location>
        <topology evidence="1">Multi-pass membrane protein</topology>
    </subcellularLocation>
</comment>
<feature type="non-terminal residue" evidence="9">
    <location>
        <position position="1"/>
    </location>
</feature>
<dbReference type="Pfam" id="PF03600">
    <property type="entry name" value="CitMHS"/>
    <property type="match status" value="1"/>
</dbReference>
<dbReference type="GO" id="GO:0005886">
    <property type="term" value="C:plasma membrane"/>
    <property type="evidence" value="ECO:0007669"/>
    <property type="project" value="TreeGrafter"/>
</dbReference>
<evidence type="ECO:0000256" key="6">
    <source>
        <dbReference type="ARBA" id="ARBA00023136"/>
    </source>
</evidence>
<evidence type="ECO:0000256" key="3">
    <source>
        <dbReference type="ARBA" id="ARBA00022692"/>
    </source>
</evidence>
<keyword evidence="4" id="KW-0677">Repeat</keyword>
<gene>
    <name evidence="9" type="ORF">S03H2_48846</name>
</gene>
<protein>
    <recommendedName>
        <fullName evidence="8">Citrate transporter-like domain-containing protein</fullName>
    </recommendedName>
</protein>
<evidence type="ECO:0000259" key="8">
    <source>
        <dbReference type="Pfam" id="PF03600"/>
    </source>
</evidence>
<feature type="transmembrane region" description="Helical" evidence="7">
    <location>
        <begin position="100"/>
        <end position="120"/>
    </location>
</feature>
<evidence type="ECO:0000256" key="5">
    <source>
        <dbReference type="ARBA" id="ARBA00022989"/>
    </source>
</evidence>
<feature type="transmembrane region" description="Helical" evidence="7">
    <location>
        <begin position="7"/>
        <end position="33"/>
    </location>
</feature>
<feature type="domain" description="Citrate transporter-like" evidence="8">
    <location>
        <begin position="18"/>
        <end position="120"/>
    </location>
</feature>
<name>X1HC01_9ZZZZ</name>
<evidence type="ECO:0000256" key="2">
    <source>
        <dbReference type="ARBA" id="ARBA00022448"/>
    </source>
</evidence>
<feature type="transmembrane region" description="Helical" evidence="7">
    <location>
        <begin position="39"/>
        <end position="55"/>
    </location>
</feature>
<feature type="transmembrane region" description="Helical" evidence="7">
    <location>
        <begin position="62"/>
        <end position="80"/>
    </location>
</feature>
<comment type="caution">
    <text evidence="9">The sequence shown here is derived from an EMBL/GenBank/DDBJ whole genome shotgun (WGS) entry which is preliminary data.</text>
</comment>
<keyword evidence="5 7" id="KW-1133">Transmembrane helix</keyword>
<evidence type="ECO:0000256" key="1">
    <source>
        <dbReference type="ARBA" id="ARBA00004141"/>
    </source>
</evidence>
<dbReference type="AlphaFoldDB" id="X1HC01"/>
<keyword evidence="6 7" id="KW-0472">Membrane</keyword>
<reference evidence="9" key="1">
    <citation type="journal article" date="2014" name="Front. Microbiol.">
        <title>High frequency of phylogenetically diverse reductive dehalogenase-homologous genes in deep subseafloor sedimentary metagenomes.</title>
        <authorList>
            <person name="Kawai M."/>
            <person name="Futagami T."/>
            <person name="Toyoda A."/>
            <person name="Takaki Y."/>
            <person name="Nishi S."/>
            <person name="Hori S."/>
            <person name="Arai W."/>
            <person name="Tsubouchi T."/>
            <person name="Morono Y."/>
            <person name="Uchiyama I."/>
            <person name="Ito T."/>
            <person name="Fujiyama A."/>
            <person name="Inagaki F."/>
            <person name="Takami H."/>
        </authorList>
    </citation>
    <scope>NUCLEOTIDE SEQUENCE</scope>
    <source>
        <strain evidence="9">Expedition CK06-06</strain>
    </source>
</reference>
<dbReference type="PANTHER" id="PTHR43652:SF2">
    <property type="entry name" value="BASIC AMINO ACID ANTIPORTER YFCC-RELATED"/>
    <property type="match status" value="1"/>
</dbReference>
<evidence type="ECO:0000313" key="9">
    <source>
        <dbReference type="EMBL" id="GAH67721.1"/>
    </source>
</evidence>